<accession>A0ABD0TT96</accession>
<protein>
    <submittedName>
        <fullName evidence="2">Uncharacterized protein</fullName>
    </submittedName>
</protein>
<name>A0ABD0TT96_DENTH</name>
<sequence>MRQLYYNRGSIVSKLIVKLSVSELRTQRHQNRLNPSPDESKSMTRSAVGSRIERLDETNPTSPRTQKSDISKSENRPSNRPQSRDSISTTQSLKESRERSKTTLAPLLLLDHRWSSAGPPPEGSALRRTTA</sequence>
<gene>
    <name evidence="2" type="ORF">M5K25_028442</name>
</gene>
<dbReference type="Proteomes" id="UP001552299">
    <property type="component" value="Unassembled WGS sequence"/>
</dbReference>
<organism evidence="2 3">
    <name type="scientific">Dendrobium thyrsiflorum</name>
    <name type="common">Pinecone-like raceme dendrobium</name>
    <name type="synonym">Orchid</name>
    <dbReference type="NCBI Taxonomy" id="117978"/>
    <lineage>
        <taxon>Eukaryota</taxon>
        <taxon>Viridiplantae</taxon>
        <taxon>Streptophyta</taxon>
        <taxon>Embryophyta</taxon>
        <taxon>Tracheophyta</taxon>
        <taxon>Spermatophyta</taxon>
        <taxon>Magnoliopsida</taxon>
        <taxon>Liliopsida</taxon>
        <taxon>Asparagales</taxon>
        <taxon>Orchidaceae</taxon>
        <taxon>Epidendroideae</taxon>
        <taxon>Malaxideae</taxon>
        <taxon>Dendrobiinae</taxon>
        <taxon>Dendrobium</taxon>
    </lineage>
</organism>
<comment type="caution">
    <text evidence="2">The sequence shown here is derived from an EMBL/GenBank/DDBJ whole genome shotgun (WGS) entry which is preliminary data.</text>
</comment>
<dbReference type="AlphaFoldDB" id="A0ABD0TT96"/>
<feature type="compositionally biased region" description="Basic and acidic residues" evidence="1">
    <location>
        <begin position="66"/>
        <end position="77"/>
    </location>
</feature>
<keyword evidence="3" id="KW-1185">Reference proteome</keyword>
<proteinExistence type="predicted"/>
<feature type="region of interest" description="Disordered" evidence="1">
    <location>
        <begin position="24"/>
        <end position="131"/>
    </location>
</feature>
<reference evidence="2 3" key="1">
    <citation type="journal article" date="2024" name="Plant Biotechnol. J.">
        <title>Dendrobium thyrsiflorum genome and its molecular insights into genes involved in important horticultural traits.</title>
        <authorList>
            <person name="Chen B."/>
            <person name="Wang J.Y."/>
            <person name="Zheng P.J."/>
            <person name="Li K.L."/>
            <person name="Liang Y.M."/>
            <person name="Chen X.F."/>
            <person name="Zhang C."/>
            <person name="Zhao X."/>
            <person name="He X."/>
            <person name="Zhang G.Q."/>
            <person name="Liu Z.J."/>
            <person name="Xu Q."/>
        </authorList>
    </citation>
    <scope>NUCLEOTIDE SEQUENCE [LARGE SCALE GENOMIC DNA]</scope>
    <source>
        <strain evidence="2">GZMU011</strain>
    </source>
</reference>
<feature type="compositionally biased region" description="Polar residues" evidence="1">
    <location>
        <begin position="78"/>
        <end position="93"/>
    </location>
</feature>
<evidence type="ECO:0000313" key="3">
    <source>
        <dbReference type="Proteomes" id="UP001552299"/>
    </source>
</evidence>
<dbReference type="EMBL" id="JANQDX010000076">
    <property type="protein sequence ID" value="KAL0902880.1"/>
    <property type="molecule type" value="Genomic_DNA"/>
</dbReference>
<evidence type="ECO:0000313" key="2">
    <source>
        <dbReference type="EMBL" id="KAL0902880.1"/>
    </source>
</evidence>
<evidence type="ECO:0000256" key="1">
    <source>
        <dbReference type="SAM" id="MobiDB-lite"/>
    </source>
</evidence>